<reference evidence="12" key="1">
    <citation type="submission" date="2016-10" db="EMBL/GenBank/DDBJ databases">
        <authorList>
            <person name="Varghese N."/>
            <person name="Submissions S."/>
        </authorList>
    </citation>
    <scope>NUCLEOTIDE SEQUENCE [LARGE SCALE GENOMIC DNA]</scope>
    <source>
        <strain evidence="12">DSM 11526</strain>
    </source>
</reference>
<keyword evidence="5 9" id="KW-0812">Transmembrane</keyword>
<dbReference type="InterPro" id="IPR003010">
    <property type="entry name" value="C-N_Hydrolase"/>
</dbReference>
<proteinExistence type="inferred from homology"/>
<keyword evidence="4 9" id="KW-0808">Transferase</keyword>
<feature type="transmembrane region" description="Helical" evidence="9">
    <location>
        <begin position="79"/>
        <end position="105"/>
    </location>
</feature>
<keyword evidence="11" id="KW-0449">Lipoprotein</keyword>
<evidence type="ECO:0000313" key="11">
    <source>
        <dbReference type="EMBL" id="SEA88618.1"/>
    </source>
</evidence>
<comment type="subcellular location">
    <subcellularLocation>
        <location evidence="1 9">Cell membrane</location>
        <topology evidence="1 9">Multi-pass membrane protein</topology>
    </subcellularLocation>
</comment>
<evidence type="ECO:0000256" key="6">
    <source>
        <dbReference type="ARBA" id="ARBA00022989"/>
    </source>
</evidence>
<evidence type="ECO:0000256" key="3">
    <source>
        <dbReference type="ARBA" id="ARBA00022475"/>
    </source>
</evidence>
<feature type="transmembrane region" description="Helical" evidence="9">
    <location>
        <begin position="52"/>
        <end position="73"/>
    </location>
</feature>
<dbReference type="InterPro" id="IPR045378">
    <property type="entry name" value="LNT_N"/>
</dbReference>
<dbReference type="Pfam" id="PF20154">
    <property type="entry name" value="LNT_N"/>
    <property type="match status" value="1"/>
</dbReference>
<keyword evidence="12" id="KW-1185">Reference proteome</keyword>
<dbReference type="Proteomes" id="UP000242469">
    <property type="component" value="Unassembled WGS sequence"/>
</dbReference>
<dbReference type="PANTHER" id="PTHR38686">
    <property type="entry name" value="APOLIPOPROTEIN N-ACYLTRANSFERASE"/>
    <property type="match status" value="1"/>
</dbReference>
<evidence type="ECO:0000256" key="5">
    <source>
        <dbReference type="ARBA" id="ARBA00022692"/>
    </source>
</evidence>
<evidence type="ECO:0000256" key="4">
    <source>
        <dbReference type="ARBA" id="ARBA00022679"/>
    </source>
</evidence>
<dbReference type="OrthoDB" id="9804277at2"/>
<dbReference type="HAMAP" id="MF_01148">
    <property type="entry name" value="Lnt"/>
    <property type="match status" value="1"/>
</dbReference>
<keyword evidence="8 9" id="KW-0012">Acyltransferase</keyword>
<dbReference type="Gene3D" id="3.60.110.10">
    <property type="entry name" value="Carbon-nitrogen hydrolase"/>
    <property type="match status" value="1"/>
</dbReference>
<comment type="pathway">
    <text evidence="9">Protein modification; lipoprotein biosynthesis (N-acyl transfer).</text>
</comment>
<evidence type="ECO:0000259" key="10">
    <source>
        <dbReference type="PROSITE" id="PS50263"/>
    </source>
</evidence>
<dbReference type="NCBIfam" id="TIGR00546">
    <property type="entry name" value="lnt"/>
    <property type="match status" value="1"/>
</dbReference>
<dbReference type="InterPro" id="IPR036526">
    <property type="entry name" value="C-N_Hydrolase_sf"/>
</dbReference>
<dbReference type="Pfam" id="PF00795">
    <property type="entry name" value="CN_hydrolase"/>
    <property type="match status" value="1"/>
</dbReference>
<dbReference type="STRING" id="1122198.SAMN02745729_10980"/>
<dbReference type="CDD" id="cd07571">
    <property type="entry name" value="ALP_N-acyl_transferase"/>
    <property type="match status" value="1"/>
</dbReference>
<dbReference type="EC" id="2.3.1.269" evidence="9"/>
<feature type="transmembrane region" description="Helical" evidence="9">
    <location>
        <begin position="184"/>
        <end position="204"/>
    </location>
</feature>
<evidence type="ECO:0000256" key="8">
    <source>
        <dbReference type="ARBA" id="ARBA00023315"/>
    </source>
</evidence>
<keyword evidence="7 9" id="KW-0472">Membrane</keyword>
<dbReference type="AlphaFoldDB" id="A0A1H4EVF1"/>
<dbReference type="InterPro" id="IPR004563">
    <property type="entry name" value="Apolipo_AcylTrfase"/>
</dbReference>
<name>A0A1H4EVF1_9GAMM</name>
<keyword evidence="3 9" id="KW-1003">Cell membrane</keyword>
<comment type="catalytic activity">
    <reaction evidence="9">
        <text>N-terminal S-1,2-diacyl-sn-glyceryl-L-cysteinyl-[lipoprotein] + a glycerophospholipid = N-acyl-S-1,2-diacyl-sn-glyceryl-L-cysteinyl-[lipoprotein] + a 2-acyl-sn-glycero-3-phospholipid + H(+)</text>
        <dbReference type="Rhea" id="RHEA:48228"/>
        <dbReference type="Rhea" id="RHEA-COMP:14681"/>
        <dbReference type="Rhea" id="RHEA-COMP:14684"/>
        <dbReference type="ChEBI" id="CHEBI:15378"/>
        <dbReference type="ChEBI" id="CHEBI:136912"/>
        <dbReference type="ChEBI" id="CHEBI:140656"/>
        <dbReference type="ChEBI" id="CHEBI:140657"/>
        <dbReference type="ChEBI" id="CHEBI:140660"/>
        <dbReference type="EC" id="2.3.1.269"/>
    </reaction>
</comment>
<dbReference type="GO" id="GO:0016410">
    <property type="term" value="F:N-acyltransferase activity"/>
    <property type="evidence" value="ECO:0007669"/>
    <property type="project" value="UniProtKB-UniRule"/>
</dbReference>
<protein>
    <recommendedName>
        <fullName evidence="9">Apolipoprotein N-acyltransferase</fullName>
        <shortName evidence="9">ALP N-acyltransferase</shortName>
        <ecNumber evidence="9">2.3.1.269</ecNumber>
    </recommendedName>
</protein>
<feature type="transmembrane region" description="Helical" evidence="9">
    <location>
        <begin position="117"/>
        <end position="143"/>
    </location>
</feature>
<organism evidence="11 12">
    <name type="scientific">Marinobacterium iners DSM 11526</name>
    <dbReference type="NCBI Taxonomy" id="1122198"/>
    <lineage>
        <taxon>Bacteria</taxon>
        <taxon>Pseudomonadati</taxon>
        <taxon>Pseudomonadota</taxon>
        <taxon>Gammaproteobacteria</taxon>
        <taxon>Oceanospirillales</taxon>
        <taxon>Oceanospirillaceae</taxon>
        <taxon>Marinobacterium</taxon>
    </lineage>
</organism>
<dbReference type="PANTHER" id="PTHR38686:SF1">
    <property type="entry name" value="APOLIPOPROTEIN N-ACYLTRANSFERASE"/>
    <property type="match status" value="1"/>
</dbReference>
<evidence type="ECO:0000256" key="2">
    <source>
        <dbReference type="ARBA" id="ARBA00010065"/>
    </source>
</evidence>
<evidence type="ECO:0000256" key="9">
    <source>
        <dbReference type="HAMAP-Rule" id="MF_01148"/>
    </source>
</evidence>
<feature type="domain" description="CN hydrolase" evidence="10">
    <location>
        <begin position="218"/>
        <end position="460"/>
    </location>
</feature>
<evidence type="ECO:0000256" key="1">
    <source>
        <dbReference type="ARBA" id="ARBA00004651"/>
    </source>
</evidence>
<gene>
    <name evidence="9" type="primary">lnt</name>
    <name evidence="11" type="ORF">SAMN02745729_10980</name>
</gene>
<dbReference type="UniPathway" id="UPA00666"/>
<feature type="transmembrane region" description="Helical" evidence="9">
    <location>
        <begin position="470"/>
        <end position="488"/>
    </location>
</feature>
<comment type="similarity">
    <text evidence="2 9">Belongs to the CN hydrolase family. Apolipoprotein N-acyltransferase subfamily.</text>
</comment>
<dbReference type="PROSITE" id="PS50263">
    <property type="entry name" value="CN_HYDROLASE"/>
    <property type="match status" value="1"/>
</dbReference>
<dbReference type="GO" id="GO:0005886">
    <property type="term" value="C:plasma membrane"/>
    <property type="evidence" value="ECO:0007669"/>
    <property type="project" value="UniProtKB-SubCell"/>
</dbReference>
<dbReference type="RefSeq" id="WP_091826901.1">
    <property type="nucleotide sequence ID" value="NZ_FNRJ01000009.1"/>
</dbReference>
<comment type="function">
    <text evidence="9">Catalyzes the phospholipid dependent N-acylation of the N-terminal cysteine of apolipoprotein, the last step in lipoprotein maturation.</text>
</comment>
<dbReference type="GO" id="GO:0042158">
    <property type="term" value="P:lipoprotein biosynthetic process"/>
    <property type="evidence" value="ECO:0007669"/>
    <property type="project" value="UniProtKB-UniRule"/>
</dbReference>
<dbReference type="SUPFAM" id="SSF56317">
    <property type="entry name" value="Carbon-nitrogen hydrolase"/>
    <property type="match status" value="1"/>
</dbReference>
<feature type="transmembrane region" description="Helical" evidence="9">
    <location>
        <begin position="155"/>
        <end position="172"/>
    </location>
</feature>
<dbReference type="EMBL" id="FNRJ01000009">
    <property type="protein sequence ID" value="SEA88618.1"/>
    <property type="molecule type" value="Genomic_DNA"/>
</dbReference>
<sequence>MARSLTTAFTALLAGASITLALAPFDLKLLVLLGPALLYLIQRHQTPRQSLFSGYCFGLGFWGAGVSWVYVSINTYGNASAILATALTVLFVMALALLCALQGWLFAHLARNAGQRWLIFTVVWVGFEWLRSWLLTGFPWLYLGYAVLDTPLERWAPLFGIWWLSLILVLLATASARALADRKWLPLLPGLLLAVGSLLLPQNWTQPADSPALKVVLVQPNIPQLQKWQPDQLRRILQQQIQLSRQHPDADLLIWPETAIPSTFNRAAPILGPFLDQLDRNGVTLISGFPYAEADPDSPFGQRFHNSLGIFSNGSDLYHKQRLVPFGEYVPLEKQLRGVIDFFNLPMSSFSLPEDNTDALQLDNLRIAPAICYEIAYPQLVNRLTRDSSLMLTVSNDTWFGRSIAPEQHLQIARMRALENGRWLLRGTNNGYTALIDPRGKVSGQAPLDSSTTLTGEVQPMQGNTPWQHLGLWPLLAGLAGLLLLGYWRPGQRHPLKHHRTTV</sequence>
<evidence type="ECO:0000256" key="7">
    <source>
        <dbReference type="ARBA" id="ARBA00023136"/>
    </source>
</evidence>
<keyword evidence="6 9" id="KW-1133">Transmembrane helix</keyword>
<feature type="transmembrane region" description="Helical" evidence="9">
    <location>
        <begin position="12"/>
        <end position="40"/>
    </location>
</feature>
<accession>A0A1H4EVF1</accession>
<evidence type="ECO:0000313" key="12">
    <source>
        <dbReference type="Proteomes" id="UP000242469"/>
    </source>
</evidence>